<dbReference type="EMBL" id="CP042997">
    <property type="protein sequence ID" value="QEH35646.1"/>
    <property type="molecule type" value="Genomic_DNA"/>
</dbReference>
<accession>A0A5B9W4R0</accession>
<dbReference type="Proteomes" id="UP000324233">
    <property type="component" value="Chromosome"/>
</dbReference>
<evidence type="ECO:0000313" key="2">
    <source>
        <dbReference type="Proteomes" id="UP000324233"/>
    </source>
</evidence>
<dbReference type="KEGG" id="agv:OJF2_42010"/>
<reference evidence="1 2" key="1">
    <citation type="submission" date="2019-08" db="EMBL/GenBank/DDBJ databases">
        <title>Deep-cultivation of Planctomycetes and their phenomic and genomic characterization uncovers novel biology.</title>
        <authorList>
            <person name="Wiegand S."/>
            <person name="Jogler M."/>
            <person name="Boedeker C."/>
            <person name="Pinto D."/>
            <person name="Vollmers J."/>
            <person name="Rivas-Marin E."/>
            <person name="Kohn T."/>
            <person name="Peeters S.H."/>
            <person name="Heuer A."/>
            <person name="Rast P."/>
            <person name="Oberbeckmann S."/>
            <person name="Bunk B."/>
            <person name="Jeske O."/>
            <person name="Meyerdierks A."/>
            <person name="Storesund J.E."/>
            <person name="Kallscheuer N."/>
            <person name="Luecker S."/>
            <person name="Lage O.M."/>
            <person name="Pohl T."/>
            <person name="Merkel B.J."/>
            <person name="Hornburger P."/>
            <person name="Mueller R.-W."/>
            <person name="Bruemmer F."/>
            <person name="Labrenz M."/>
            <person name="Spormann A.M."/>
            <person name="Op den Camp H."/>
            <person name="Overmann J."/>
            <person name="Amann R."/>
            <person name="Jetten M.S.M."/>
            <person name="Mascher T."/>
            <person name="Medema M.H."/>
            <person name="Devos D.P."/>
            <person name="Kaster A.-K."/>
            <person name="Ovreas L."/>
            <person name="Rohde M."/>
            <person name="Galperin M.Y."/>
            <person name="Jogler C."/>
        </authorList>
    </citation>
    <scope>NUCLEOTIDE SEQUENCE [LARGE SCALE GENOMIC DNA]</scope>
    <source>
        <strain evidence="1 2">OJF2</strain>
    </source>
</reference>
<dbReference type="AlphaFoldDB" id="A0A5B9W4R0"/>
<dbReference type="InterPro" id="IPR013324">
    <property type="entry name" value="RNA_pol_sigma_r3/r4-like"/>
</dbReference>
<evidence type="ECO:0008006" key="3">
    <source>
        <dbReference type="Google" id="ProtNLM"/>
    </source>
</evidence>
<dbReference type="Gene3D" id="1.10.10.10">
    <property type="entry name" value="Winged helix-like DNA-binding domain superfamily/Winged helix DNA-binding domain"/>
    <property type="match status" value="1"/>
</dbReference>
<sequence>MGPGELGRVCSPGTTRRCTTWSPTGWTSEAALRSEAKARLQDVLNAKDAPDGEVLALRHFDQLTQAEALEVMGIKRNAAGMHSLLARKRLKDGLSSLPEG</sequence>
<dbReference type="OrthoDB" id="276109at2"/>
<protein>
    <recommendedName>
        <fullName evidence="3">RNA polymerase sigma factor</fullName>
    </recommendedName>
</protein>
<dbReference type="InterPro" id="IPR036388">
    <property type="entry name" value="WH-like_DNA-bd_sf"/>
</dbReference>
<dbReference type="RefSeq" id="WP_148595425.1">
    <property type="nucleotide sequence ID" value="NZ_CP042997.1"/>
</dbReference>
<keyword evidence="2" id="KW-1185">Reference proteome</keyword>
<organism evidence="1 2">
    <name type="scientific">Aquisphaera giovannonii</name>
    <dbReference type="NCBI Taxonomy" id="406548"/>
    <lineage>
        <taxon>Bacteria</taxon>
        <taxon>Pseudomonadati</taxon>
        <taxon>Planctomycetota</taxon>
        <taxon>Planctomycetia</taxon>
        <taxon>Isosphaerales</taxon>
        <taxon>Isosphaeraceae</taxon>
        <taxon>Aquisphaera</taxon>
    </lineage>
</organism>
<name>A0A5B9W4R0_9BACT</name>
<dbReference type="SUPFAM" id="SSF88659">
    <property type="entry name" value="Sigma3 and sigma4 domains of RNA polymerase sigma factors"/>
    <property type="match status" value="1"/>
</dbReference>
<proteinExistence type="predicted"/>
<gene>
    <name evidence="1" type="ORF">OJF2_42010</name>
</gene>
<evidence type="ECO:0000313" key="1">
    <source>
        <dbReference type="EMBL" id="QEH35646.1"/>
    </source>
</evidence>